<keyword evidence="2" id="KW-1133">Transmembrane helix</keyword>
<keyword evidence="2" id="KW-0812">Transmembrane</keyword>
<dbReference type="EMBL" id="UYRU01061219">
    <property type="protein sequence ID" value="VDN15043.1"/>
    <property type="molecule type" value="Genomic_DNA"/>
</dbReference>
<evidence type="ECO:0000256" key="1">
    <source>
        <dbReference type="SAM" id="MobiDB-lite"/>
    </source>
</evidence>
<feature type="compositionally biased region" description="Polar residues" evidence="1">
    <location>
        <begin position="100"/>
        <end position="109"/>
    </location>
</feature>
<dbReference type="AlphaFoldDB" id="A0A3P7LVH8"/>
<accession>A0A3P7LVH8</accession>
<feature type="region of interest" description="Disordered" evidence="1">
    <location>
        <begin position="90"/>
        <end position="136"/>
    </location>
</feature>
<proteinExistence type="predicted"/>
<reference evidence="3 4" key="1">
    <citation type="submission" date="2018-11" db="EMBL/GenBank/DDBJ databases">
        <authorList>
            <consortium name="Pathogen Informatics"/>
        </authorList>
    </citation>
    <scope>NUCLEOTIDE SEQUENCE [LARGE SCALE GENOMIC DNA]</scope>
</reference>
<feature type="transmembrane region" description="Helical" evidence="2">
    <location>
        <begin position="148"/>
        <end position="170"/>
    </location>
</feature>
<dbReference type="Proteomes" id="UP000281553">
    <property type="component" value="Unassembled WGS sequence"/>
</dbReference>
<keyword evidence="4" id="KW-1185">Reference proteome</keyword>
<evidence type="ECO:0000256" key="2">
    <source>
        <dbReference type="SAM" id="Phobius"/>
    </source>
</evidence>
<name>A0A3P7LVH8_DIBLA</name>
<evidence type="ECO:0000313" key="3">
    <source>
        <dbReference type="EMBL" id="VDN15043.1"/>
    </source>
</evidence>
<sequence length="195" mass="21650">MTDVPADSATTNEESDHDLAIRLQREMLVEASKGLALSPGKNPDFELACKLMQDEINAAEAAKQQFSSDYELAMKLHQELNLATVQEVNAPPQQPHPQYDSGNGSNYCTRPSPLHPGGTNQAGAGHTPSPRRRASDVSDFPHPLKLVLIFYLFLSHDMFLDVLLLFRIWVFCNAIMLCKPLVKLLSVDDVDRAFC</sequence>
<gene>
    <name evidence="3" type="ORF">DILT_LOCUS10874</name>
</gene>
<evidence type="ECO:0000313" key="4">
    <source>
        <dbReference type="Proteomes" id="UP000281553"/>
    </source>
</evidence>
<keyword evidence="2" id="KW-0472">Membrane</keyword>
<protein>
    <submittedName>
        <fullName evidence="3">Uncharacterized protein</fullName>
    </submittedName>
</protein>
<organism evidence="3 4">
    <name type="scientific">Dibothriocephalus latus</name>
    <name type="common">Fish tapeworm</name>
    <name type="synonym">Diphyllobothrium latum</name>
    <dbReference type="NCBI Taxonomy" id="60516"/>
    <lineage>
        <taxon>Eukaryota</taxon>
        <taxon>Metazoa</taxon>
        <taxon>Spiralia</taxon>
        <taxon>Lophotrochozoa</taxon>
        <taxon>Platyhelminthes</taxon>
        <taxon>Cestoda</taxon>
        <taxon>Eucestoda</taxon>
        <taxon>Diphyllobothriidea</taxon>
        <taxon>Diphyllobothriidae</taxon>
        <taxon>Dibothriocephalus</taxon>
    </lineage>
</organism>